<comment type="subcellular location">
    <subcellularLocation>
        <location evidence="1">Cytoplasm</location>
    </subcellularLocation>
</comment>
<dbReference type="Proteomes" id="UP001155483">
    <property type="component" value="Unassembled WGS sequence"/>
</dbReference>
<dbReference type="EMBL" id="JAOTIF010000006">
    <property type="protein sequence ID" value="MCU7549489.1"/>
    <property type="molecule type" value="Genomic_DNA"/>
</dbReference>
<keyword evidence="2" id="KW-0963">Cytoplasm</keyword>
<evidence type="ECO:0000313" key="6">
    <source>
        <dbReference type="EMBL" id="MCU7549489.1"/>
    </source>
</evidence>
<evidence type="ECO:0000313" key="7">
    <source>
        <dbReference type="Proteomes" id="UP001155483"/>
    </source>
</evidence>
<keyword evidence="7" id="KW-1185">Reference proteome</keyword>
<organism evidence="6 7">
    <name type="scientific">Paraflavisolibacter caeni</name>
    <dbReference type="NCBI Taxonomy" id="2982496"/>
    <lineage>
        <taxon>Bacteria</taxon>
        <taxon>Pseudomonadati</taxon>
        <taxon>Bacteroidota</taxon>
        <taxon>Chitinophagia</taxon>
        <taxon>Chitinophagales</taxon>
        <taxon>Chitinophagaceae</taxon>
        <taxon>Paraflavisolibacter</taxon>
    </lineage>
</organism>
<protein>
    <submittedName>
        <fullName evidence="6">DUF542 domain-containing protein</fullName>
    </submittedName>
</protein>
<dbReference type="SUPFAM" id="SSF140683">
    <property type="entry name" value="SP0561-like"/>
    <property type="match status" value="1"/>
</dbReference>
<dbReference type="InterPro" id="IPR012312">
    <property type="entry name" value="Hemerythrin-like"/>
</dbReference>
<dbReference type="AlphaFoldDB" id="A0A9X3BFR6"/>
<name>A0A9X3BFR6_9BACT</name>
<evidence type="ECO:0000256" key="2">
    <source>
        <dbReference type="ARBA" id="ARBA00022490"/>
    </source>
</evidence>
<accession>A0A9X3BFR6</accession>
<dbReference type="Pfam" id="PF01814">
    <property type="entry name" value="Hemerythrin"/>
    <property type="match status" value="2"/>
</dbReference>
<evidence type="ECO:0000256" key="1">
    <source>
        <dbReference type="ARBA" id="ARBA00004496"/>
    </source>
</evidence>
<reference evidence="6" key="2">
    <citation type="submission" date="2023-04" db="EMBL/GenBank/DDBJ databases">
        <title>Paracnuella aquatica gen. nov., sp. nov., a member of the family Chitinophagaceae isolated from a hot spring.</title>
        <authorList>
            <person name="Wang C."/>
        </authorList>
    </citation>
    <scope>NUCLEOTIDE SEQUENCE</scope>
    <source>
        <strain evidence="6">LB-8</strain>
    </source>
</reference>
<keyword evidence="4" id="KW-0408">Iron</keyword>
<evidence type="ECO:0000256" key="4">
    <source>
        <dbReference type="ARBA" id="ARBA00023004"/>
    </source>
</evidence>
<feature type="domain" description="Hemerythrin-like" evidence="5">
    <location>
        <begin position="76"/>
        <end position="140"/>
    </location>
</feature>
<feature type="domain" description="Hemerythrin-like" evidence="5">
    <location>
        <begin position="167"/>
        <end position="229"/>
    </location>
</feature>
<dbReference type="InterPro" id="IPR038062">
    <property type="entry name" value="ScdA-like_N_sf"/>
</dbReference>
<reference evidence="6" key="1">
    <citation type="submission" date="2022-09" db="EMBL/GenBank/DDBJ databases">
        <authorList>
            <person name="Yuan C."/>
            <person name="Ke Z."/>
        </authorList>
    </citation>
    <scope>NUCLEOTIDE SEQUENCE</scope>
    <source>
        <strain evidence="6">LB-8</strain>
    </source>
</reference>
<dbReference type="InterPro" id="IPR019903">
    <property type="entry name" value="RIC_family"/>
</dbReference>
<dbReference type="Gene3D" id="1.20.120.520">
    <property type="entry name" value="nmb1532 protein domain like"/>
    <property type="match status" value="1"/>
</dbReference>
<sequence length="241" mass="27825">MTVSDIVRKDYRTAEVFNKYGINFCCGGNLPLQQACQLHNVNVDSVEKELENVTNPISLPPTVKFEDWSIEFLVDYILNVHHAYIKQTMPELSAGLKAFASSHGDKYPYLHEVEEAFIDLAAELSEHIDHEEDSIFPYLKLVSTTFKRKEIYGSLFVRTLSKPLSLIIETEHKRIFSLLLQLRKSANNYTYNDDVCPNHQVLYNKLKEFDADLLQHKRLEDNVLFPKAIGMEKELLSDIDK</sequence>
<dbReference type="RefSeq" id="WP_279296933.1">
    <property type="nucleotide sequence ID" value="NZ_JAOTIF010000006.1"/>
</dbReference>
<dbReference type="GO" id="GO:0046872">
    <property type="term" value="F:metal ion binding"/>
    <property type="evidence" value="ECO:0007669"/>
    <property type="project" value="UniProtKB-KW"/>
</dbReference>
<dbReference type="GO" id="GO:0005737">
    <property type="term" value="C:cytoplasm"/>
    <property type="evidence" value="ECO:0007669"/>
    <property type="project" value="UniProtKB-SubCell"/>
</dbReference>
<dbReference type="Gene3D" id="1.10.3910.10">
    <property type="entry name" value="SP0561-like"/>
    <property type="match status" value="1"/>
</dbReference>
<evidence type="ECO:0000256" key="3">
    <source>
        <dbReference type="ARBA" id="ARBA00022723"/>
    </source>
</evidence>
<gene>
    <name evidence="6" type="ORF">OCK74_10210</name>
</gene>
<proteinExistence type="predicted"/>
<dbReference type="PANTHER" id="PTHR36438:SF1">
    <property type="entry name" value="IRON-SULFUR CLUSTER REPAIR PROTEIN YTFE"/>
    <property type="match status" value="1"/>
</dbReference>
<dbReference type="PANTHER" id="PTHR36438">
    <property type="entry name" value="IRON-SULFUR CLUSTER REPAIR PROTEIN YTFE"/>
    <property type="match status" value="1"/>
</dbReference>
<keyword evidence="3" id="KW-0479">Metal-binding</keyword>
<comment type="caution">
    <text evidence="6">The sequence shown here is derived from an EMBL/GenBank/DDBJ whole genome shotgun (WGS) entry which is preliminary data.</text>
</comment>
<dbReference type="Pfam" id="PF04405">
    <property type="entry name" value="ScdA_N"/>
    <property type="match status" value="1"/>
</dbReference>
<evidence type="ECO:0000259" key="5">
    <source>
        <dbReference type="Pfam" id="PF01814"/>
    </source>
</evidence>